<dbReference type="AlphaFoldDB" id="A0A174ZLD2"/>
<evidence type="ECO:0000313" key="2">
    <source>
        <dbReference type="Proteomes" id="UP000095780"/>
    </source>
</evidence>
<protein>
    <submittedName>
        <fullName evidence="1">Uncharacterized protein</fullName>
    </submittedName>
</protein>
<gene>
    <name evidence="1" type="ORF">ERS852492_02155</name>
</gene>
<dbReference type="EMBL" id="CZBV01000006">
    <property type="protein sequence ID" value="CUQ87994.1"/>
    <property type="molecule type" value="Genomic_DNA"/>
</dbReference>
<evidence type="ECO:0000313" key="1">
    <source>
        <dbReference type="EMBL" id="CUQ87994.1"/>
    </source>
</evidence>
<accession>A0A174ZLD2</accession>
<proteinExistence type="predicted"/>
<dbReference type="RefSeq" id="WP_055287752.1">
    <property type="nucleotide sequence ID" value="NZ_CABIXW010000006.1"/>
</dbReference>
<dbReference type="Proteomes" id="UP000095780">
    <property type="component" value="Unassembled WGS sequence"/>
</dbReference>
<sequence>MKGKAIGYCIDKLESLSNSPVEQVAIIKQTIQNGWTDFFPLKGKKEKVSRSNVSSWLERKKIKSTGGVFGD</sequence>
<reference evidence="1 2" key="1">
    <citation type="submission" date="2015-09" db="EMBL/GenBank/DDBJ databases">
        <authorList>
            <consortium name="Pathogen Informatics"/>
        </authorList>
    </citation>
    <scope>NUCLEOTIDE SEQUENCE [LARGE SCALE GENOMIC DNA]</scope>
    <source>
        <strain evidence="1 2">2789STDY5834878</strain>
    </source>
</reference>
<organism evidence="1 2">
    <name type="scientific">Lachnospira eligens</name>
    <dbReference type="NCBI Taxonomy" id="39485"/>
    <lineage>
        <taxon>Bacteria</taxon>
        <taxon>Bacillati</taxon>
        <taxon>Bacillota</taxon>
        <taxon>Clostridia</taxon>
        <taxon>Lachnospirales</taxon>
        <taxon>Lachnospiraceae</taxon>
        <taxon>Lachnospira</taxon>
    </lineage>
</organism>
<name>A0A174ZLD2_9FIRM</name>